<organism evidence="7 8">
    <name type="scientific">Kribbella pittospori</name>
    <dbReference type="NCBI Taxonomy" id="722689"/>
    <lineage>
        <taxon>Bacteria</taxon>
        <taxon>Bacillati</taxon>
        <taxon>Actinomycetota</taxon>
        <taxon>Actinomycetes</taxon>
        <taxon>Propionibacteriales</taxon>
        <taxon>Kribbellaceae</taxon>
        <taxon>Kribbella</taxon>
    </lineage>
</organism>
<feature type="transmembrane region" description="Helical" evidence="6">
    <location>
        <begin position="238"/>
        <end position="271"/>
    </location>
</feature>
<comment type="subcellular location">
    <subcellularLocation>
        <location evidence="1">Cell membrane</location>
        <topology evidence="1">Multi-pass membrane protein</topology>
    </subcellularLocation>
</comment>
<dbReference type="AlphaFoldDB" id="A0A4R0K3U6"/>
<comment type="caution">
    <text evidence="7">The sequence shown here is derived from an EMBL/GenBank/DDBJ whole genome shotgun (WGS) entry which is preliminary data.</text>
</comment>
<evidence type="ECO:0000256" key="6">
    <source>
        <dbReference type="SAM" id="Phobius"/>
    </source>
</evidence>
<dbReference type="OrthoDB" id="3850998at2"/>
<keyword evidence="2" id="KW-1003">Cell membrane</keyword>
<feature type="transmembrane region" description="Helical" evidence="6">
    <location>
        <begin position="103"/>
        <end position="123"/>
    </location>
</feature>
<proteinExistence type="predicted"/>
<evidence type="ECO:0000313" key="7">
    <source>
        <dbReference type="EMBL" id="TCC54219.1"/>
    </source>
</evidence>
<evidence type="ECO:0000256" key="5">
    <source>
        <dbReference type="ARBA" id="ARBA00023136"/>
    </source>
</evidence>
<accession>A0A4R0K3U6</accession>
<keyword evidence="8" id="KW-1185">Reference proteome</keyword>
<feature type="transmembrane region" description="Helical" evidence="6">
    <location>
        <begin position="171"/>
        <end position="191"/>
    </location>
</feature>
<sequence length="280" mass="29830">MGPVVKRLAEHPLVLRVVQVIRRSVVWRIVVSAIEIRFYDRALTLAGQAFIALIPLMIVLATLVSSSDSLAIGDWLIDRFSLTGPSADAVRSLFGQPPAGSGGLTFLSVITILVSSSSFARSVQRTYEVAWNLPARGLRRTINGLEGAFLILIALILLGYLASLANDLPGGLLLTVIAQTCAAVPAWWLASRLLLSGRVSWRLLFPGAVVSAVAQVAVTSAGAVYVPHLIERNTERYGVIGVAIALISWLVVLALLVVASAVVGAQLGAALAEHDERRTR</sequence>
<evidence type="ECO:0000256" key="4">
    <source>
        <dbReference type="ARBA" id="ARBA00022989"/>
    </source>
</evidence>
<name>A0A4R0K3U6_9ACTN</name>
<feature type="transmembrane region" description="Helical" evidence="6">
    <location>
        <begin position="42"/>
        <end position="64"/>
    </location>
</feature>
<keyword evidence="4 6" id="KW-1133">Transmembrane helix</keyword>
<dbReference type="Pfam" id="PF03631">
    <property type="entry name" value="Virul_fac_BrkB"/>
    <property type="match status" value="1"/>
</dbReference>
<feature type="transmembrane region" description="Helical" evidence="6">
    <location>
        <begin position="203"/>
        <end position="226"/>
    </location>
</feature>
<protein>
    <submittedName>
        <fullName evidence="7">Uncharacterized protein</fullName>
    </submittedName>
</protein>
<reference evidence="7 8" key="1">
    <citation type="submission" date="2019-02" db="EMBL/GenBank/DDBJ databases">
        <title>Kribbella capetownensis sp. nov. and Kribbella speibonae sp. nov., isolated from soil.</title>
        <authorList>
            <person name="Curtis S.M."/>
            <person name="Norton I."/>
            <person name="Everest G.J."/>
            <person name="Meyers P.R."/>
        </authorList>
    </citation>
    <scope>NUCLEOTIDE SEQUENCE [LARGE SCALE GENOMIC DNA]</scope>
    <source>
        <strain evidence="7 8">NRRL B-24813</strain>
    </source>
</reference>
<feature type="transmembrane region" description="Helical" evidence="6">
    <location>
        <begin position="144"/>
        <end position="165"/>
    </location>
</feature>
<keyword evidence="5 6" id="KW-0472">Membrane</keyword>
<dbReference type="Proteomes" id="UP000291144">
    <property type="component" value="Unassembled WGS sequence"/>
</dbReference>
<dbReference type="InterPro" id="IPR017039">
    <property type="entry name" value="Virul_fac_BrkB"/>
</dbReference>
<evidence type="ECO:0000256" key="1">
    <source>
        <dbReference type="ARBA" id="ARBA00004651"/>
    </source>
</evidence>
<dbReference type="GO" id="GO:0005886">
    <property type="term" value="C:plasma membrane"/>
    <property type="evidence" value="ECO:0007669"/>
    <property type="project" value="UniProtKB-SubCell"/>
</dbReference>
<evidence type="ECO:0000256" key="3">
    <source>
        <dbReference type="ARBA" id="ARBA00022692"/>
    </source>
</evidence>
<evidence type="ECO:0000256" key="2">
    <source>
        <dbReference type="ARBA" id="ARBA00022475"/>
    </source>
</evidence>
<dbReference type="EMBL" id="SJKB01000020">
    <property type="protein sequence ID" value="TCC54219.1"/>
    <property type="molecule type" value="Genomic_DNA"/>
</dbReference>
<gene>
    <name evidence="7" type="ORF">E0H73_39400</name>
</gene>
<evidence type="ECO:0000313" key="8">
    <source>
        <dbReference type="Proteomes" id="UP000291144"/>
    </source>
</evidence>
<keyword evidence="3 6" id="KW-0812">Transmembrane</keyword>